<dbReference type="EMBL" id="JACHBU010000002">
    <property type="protein sequence ID" value="MBB6507701.1"/>
    <property type="molecule type" value="Genomic_DNA"/>
</dbReference>
<feature type="transmembrane region" description="Helical" evidence="2">
    <location>
        <begin position="26"/>
        <end position="49"/>
    </location>
</feature>
<name>A0A7X0JJB3_9HYPH</name>
<feature type="coiled-coil region" evidence="1">
    <location>
        <begin position="213"/>
        <end position="250"/>
    </location>
</feature>
<dbReference type="RefSeq" id="WP_184654061.1">
    <property type="nucleotide sequence ID" value="NZ_JACHBU010000002.1"/>
</dbReference>
<keyword evidence="3" id="KW-0449">Lipoprotein</keyword>
<dbReference type="Proteomes" id="UP000585437">
    <property type="component" value="Unassembled WGS sequence"/>
</dbReference>
<sequence>MDNSEIEKPDSLLEDSARDNLPARRALPSALLGIGLMTALGGVAPLVLLGSSDATFTAQTQLKVGAVSEQTVSAATGQLLARTTIDNLIHALNLGKDSSFATEPQSVTGLLYEILSGTGTTTLQDEAGLRDRLTRAITISYDQSSTDLRIAATAGKPEEARQIVGMLGNAVPTALSVGAFDGRDPAVEALRDTLGRAEAALSGFVSRTGKDKVAELKSRASEMRDLSRDVEQAESDLVALKDRLSQASAMKVADVLNKPLPDSLVYTGLEYQRQRHVEAQLAVDQLSSDLGPLHPRFQAAEAVLAQARLSIQDALKQLVKSLNSQQVHAAAQLAELSVKLEQLSADKTVSDEIAALSGLETAVAEARDNYSSGRFNSPGSSKLVTAPRVQISKPLTVTPNEAPATVWLGLPWYALSGLGGMAGLLLGAAGAILMGRRSSPEPQVAHVDIEHDEADPILRDDVEDIAALPMDARWAADLDLTDDSEEIAAAYEYDHGAGSDAWAQDVETDAVSEDYRHEMEEREAANGLPLSAQLRELLMANRQPYDQAAVPPLLAVAISDPHRQTMREEELAYSELSHEDRRAIEELQLLRQEMIELRDRVQSYSELRTASGR</sequence>
<proteinExistence type="predicted"/>
<evidence type="ECO:0000256" key="1">
    <source>
        <dbReference type="SAM" id="Coils"/>
    </source>
</evidence>
<organism evidence="3 4">
    <name type="scientific">Rhizobium soli</name>
    <dbReference type="NCBI Taxonomy" id="424798"/>
    <lineage>
        <taxon>Bacteria</taxon>
        <taxon>Pseudomonadati</taxon>
        <taxon>Pseudomonadota</taxon>
        <taxon>Alphaproteobacteria</taxon>
        <taxon>Hyphomicrobiales</taxon>
        <taxon>Rhizobiaceae</taxon>
        <taxon>Rhizobium/Agrobacterium group</taxon>
        <taxon>Rhizobium</taxon>
    </lineage>
</organism>
<keyword evidence="4" id="KW-1185">Reference proteome</keyword>
<feature type="coiled-coil region" evidence="1">
    <location>
        <begin position="573"/>
        <end position="607"/>
    </location>
</feature>
<evidence type="ECO:0000256" key="2">
    <source>
        <dbReference type="SAM" id="Phobius"/>
    </source>
</evidence>
<evidence type="ECO:0000313" key="4">
    <source>
        <dbReference type="Proteomes" id="UP000585437"/>
    </source>
</evidence>
<comment type="caution">
    <text evidence="3">The sequence shown here is derived from an EMBL/GenBank/DDBJ whole genome shotgun (WGS) entry which is preliminary data.</text>
</comment>
<gene>
    <name evidence="3" type="ORF">F4695_001033</name>
</gene>
<reference evidence="3 4" key="1">
    <citation type="submission" date="2020-08" db="EMBL/GenBank/DDBJ databases">
        <title>The Agave Microbiome: Exploring the role of microbial communities in plant adaptations to desert environments.</title>
        <authorList>
            <person name="Partida-Martinez L.P."/>
        </authorList>
    </citation>
    <scope>NUCLEOTIDE SEQUENCE [LARGE SCALE GENOMIC DNA]</scope>
    <source>
        <strain evidence="3 4">AS3.12</strain>
    </source>
</reference>
<keyword evidence="2" id="KW-0472">Membrane</keyword>
<keyword evidence="2" id="KW-0812">Transmembrane</keyword>
<keyword evidence="1" id="KW-0175">Coiled coil</keyword>
<protein>
    <submittedName>
        <fullName evidence="3">Outer membrane murein-binding lipoprotein Lpp</fullName>
    </submittedName>
</protein>
<evidence type="ECO:0000313" key="3">
    <source>
        <dbReference type="EMBL" id="MBB6507701.1"/>
    </source>
</evidence>
<accession>A0A7X0JJB3</accession>
<keyword evidence="2" id="KW-1133">Transmembrane helix</keyword>
<dbReference type="AlphaFoldDB" id="A0A7X0JJB3"/>